<dbReference type="EMBL" id="OU892290">
    <property type="protein sequence ID" value="CAG9763634.1"/>
    <property type="molecule type" value="Genomic_DNA"/>
</dbReference>
<dbReference type="GO" id="GO:0004842">
    <property type="term" value="F:ubiquitin-protein transferase activity"/>
    <property type="evidence" value="ECO:0007669"/>
    <property type="project" value="InterPro"/>
</dbReference>
<dbReference type="Gene3D" id="3.30.2410.10">
    <property type="entry name" value="Hect, E3 ligase catalytic domain"/>
    <property type="match status" value="1"/>
</dbReference>
<evidence type="ECO:0000259" key="3">
    <source>
        <dbReference type="Pfam" id="PF00632"/>
    </source>
</evidence>
<protein>
    <recommendedName>
        <fullName evidence="3">HECT domain-containing protein</fullName>
    </recommendedName>
</protein>
<dbReference type="Proteomes" id="UP001152799">
    <property type="component" value="Chromosome 14"/>
</dbReference>
<proteinExistence type="predicted"/>
<organism evidence="4 5">
    <name type="scientific">Ceutorhynchus assimilis</name>
    <name type="common">cabbage seed weevil</name>
    <dbReference type="NCBI Taxonomy" id="467358"/>
    <lineage>
        <taxon>Eukaryota</taxon>
        <taxon>Metazoa</taxon>
        <taxon>Ecdysozoa</taxon>
        <taxon>Arthropoda</taxon>
        <taxon>Hexapoda</taxon>
        <taxon>Insecta</taxon>
        <taxon>Pterygota</taxon>
        <taxon>Neoptera</taxon>
        <taxon>Endopterygota</taxon>
        <taxon>Coleoptera</taxon>
        <taxon>Polyphaga</taxon>
        <taxon>Cucujiformia</taxon>
        <taxon>Curculionidae</taxon>
        <taxon>Ceutorhynchinae</taxon>
        <taxon>Ceutorhynchus</taxon>
    </lineage>
</organism>
<feature type="region of interest" description="Disordered" evidence="2">
    <location>
        <begin position="226"/>
        <end position="254"/>
    </location>
</feature>
<reference evidence="4" key="1">
    <citation type="submission" date="2022-01" db="EMBL/GenBank/DDBJ databases">
        <authorList>
            <person name="King R."/>
        </authorList>
    </citation>
    <scope>NUCLEOTIDE SEQUENCE</scope>
</reference>
<gene>
    <name evidence="4" type="ORF">CEUTPL_LOCUS4292</name>
</gene>
<sequence length="625" mass="71764">MQMAVTFFIHSAFNIIIDFAAVKVMTDQELSTYLPAHGDRLALKSCALKTRRKSLIEKLKTTFNHFGDNNKEKAHSTKKMREKPQKSTRMVEIGWRHYCDKKQCFKHVRGPIGGNRRISILKIAKAEDITETAIQLFFPDGSSPYGKIDEFDFELQDYKCHKITNDIDVNEIYKVTGLTNVRFYLSTKRKTSLKNSIDDDDYVTGIKTPPRLTMTLRRRSLDKLIDDLSSPVNNPSTSISGPSTSTSDQMSETPERVDVRSFYEDFVSMDNQPFSMDPLTFEIGYGDIDNVEAAPIENIMVLRRGHIFEDLLKAFEQNFFDSGSLKIEMILPSGEREIAEDLGGVWRDALSEFWSTFYEKCTVGTIFKVPCIRHDFGDKEWRSVGKILFCGYTSEKYFPIQMAPVFVKYCFFIHFEDDELTSNFLNFISETDKQTIEEAQKNFDSVSHDELIDVFASYDCKWAPTKDNLGQLIRDIAHQELIQKPAFIVKCIQQELGKKVEAFSEILNVYETLKPSVRNCLSKIILYNPENTTLEQSNVFNFLKKFIKETDDKTRESLFRFCTGSNLPIVTIKVDFTQTLGVARLPIGHTCSGLLQISSTYESYVVFRNELKSVLSSNIWVMDIV</sequence>
<dbReference type="AlphaFoldDB" id="A0A9N9QLF0"/>
<dbReference type="InterPro" id="IPR035983">
    <property type="entry name" value="Hect_E3_ubiquitin_ligase"/>
</dbReference>
<evidence type="ECO:0000313" key="4">
    <source>
        <dbReference type="EMBL" id="CAG9763634.1"/>
    </source>
</evidence>
<name>A0A9N9QLF0_9CUCU</name>
<keyword evidence="1" id="KW-0833">Ubl conjugation pathway</keyword>
<keyword evidence="5" id="KW-1185">Reference proteome</keyword>
<evidence type="ECO:0000313" key="5">
    <source>
        <dbReference type="Proteomes" id="UP001152799"/>
    </source>
</evidence>
<evidence type="ECO:0000256" key="2">
    <source>
        <dbReference type="SAM" id="MobiDB-lite"/>
    </source>
</evidence>
<dbReference type="Pfam" id="PF00632">
    <property type="entry name" value="HECT"/>
    <property type="match status" value="1"/>
</dbReference>
<feature type="domain" description="HECT" evidence="3">
    <location>
        <begin position="519"/>
        <end position="615"/>
    </location>
</feature>
<dbReference type="SUPFAM" id="SSF56204">
    <property type="entry name" value="Hect, E3 ligase catalytic domain"/>
    <property type="match status" value="1"/>
</dbReference>
<dbReference type="GO" id="GO:0009966">
    <property type="term" value="P:regulation of signal transduction"/>
    <property type="evidence" value="ECO:0007669"/>
    <property type="project" value="UniProtKB-ARBA"/>
</dbReference>
<dbReference type="OrthoDB" id="6745199at2759"/>
<dbReference type="InterPro" id="IPR000569">
    <property type="entry name" value="HECT_dom"/>
</dbReference>
<evidence type="ECO:0000256" key="1">
    <source>
        <dbReference type="ARBA" id="ARBA00022786"/>
    </source>
</evidence>
<accession>A0A9N9QLF0</accession>
<feature type="compositionally biased region" description="Low complexity" evidence="2">
    <location>
        <begin position="235"/>
        <end position="247"/>
    </location>
</feature>